<reference evidence="6 7" key="1">
    <citation type="submission" date="2014-11" db="EMBL/GenBank/DDBJ databases">
        <title>Genetic blueprint of the zoonotic pathogen Toxocara canis.</title>
        <authorList>
            <person name="Zhu X.-Q."/>
            <person name="Korhonen P.K."/>
            <person name="Cai H."/>
            <person name="Young N.D."/>
            <person name="Nejsum P."/>
            <person name="von Samson-Himmelstjerna G."/>
            <person name="Boag P.R."/>
            <person name="Tan P."/>
            <person name="Li Q."/>
            <person name="Min J."/>
            <person name="Yang Y."/>
            <person name="Wang X."/>
            <person name="Fang X."/>
            <person name="Hall R.S."/>
            <person name="Hofmann A."/>
            <person name="Sternberg P.W."/>
            <person name="Jex A.R."/>
            <person name="Gasser R.B."/>
        </authorList>
    </citation>
    <scope>NUCLEOTIDE SEQUENCE [LARGE SCALE GENOMIC DNA]</scope>
    <source>
        <strain evidence="6">PN_DK_2014</strain>
    </source>
</reference>
<evidence type="ECO:0000313" key="6">
    <source>
        <dbReference type="EMBL" id="KHN86757.1"/>
    </source>
</evidence>
<evidence type="ECO:0000259" key="5">
    <source>
        <dbReference type="Pfam" id="PF01094"/>
    </source>
</evidence>
<dbReference type="STRING" id="6265.A0A0B2VZL8"/>
<gene>
    <name evidence="6" type="ORF">Tcan_07028</name>
</gene>
<accession>A0A0B2VZL8</accession>
<dbReference type="SUPFAM" id="SSF53822">
    <property type="entry name" value="Periplasmic binding protein-like I"/>
    <property type="match status" value="1"/>
</dbReference>
<dbReference type="AlphaFoldDB" id="A0A0B2VZL8"/>
<keyword evidence="7" id="KW-1185">Reference proteome</keyword>
<keyword evidence="2" id="KW-0812">Transmembrane</keyword>
<dbReference type="GO" id="GO:0016020">
    <property type="term" value="C:membrane"/>
    <property type="evidence" value="ECO:0007669"/>
    <property type="project" value="UniProtKB-SubCell"/>
</dbReference>
<evidence type="ECO:0000313" key="7">
    <source>
        <dbReference type="Proteomes" id="UP000031036"/>
    </source>
</evidence>
<evidence type="ECO:0000256" key="1">
    <source>
        <dbReference type="ARBA" id="ARBA00004370"/>
    </source>
</evidence>
<name>A0A0B2VZL8_TOXCA</name>
<dbReference type="OrthoDB" id="1890790at2759"/>
<evidence type="ECO:0000256" key="3">
    <source>
        <dbReference type="ARBA" id="ARBA00022989"/>
    </source>
</evidence>
<dbReference type="Proteomes" id="UP000031036">
    <property type="component" value="Unassembled WGS sequence"/>
</dbReference>
<evidence type="ECO:0000256" key="2">
    <source>
        <dbReference type="ARBA" id="ARBA00022692"/>
    </source>
</evidence>
<sequence length="188" mass="20516">MVAVKHLKVLQLRPKVDSFIGPYCSAEKTLPVVTEIDAVARLATFWNNTVISYMTASNTLSDKNTYKTPVRISMSSTSSFVAATYALLRLYCWNKVAIVTNISTLACGTATAFEEVFTLKEVSVVKKIMFEENAEAGLFRNYATRLEKGQEGGLSLVGVHATQLPLKNRVSCSFGGGLFILVNTTTVS</sequence>
<dbReference type="EMBL" id="JPKZ01000522">
    <property type="protein sequence ID" value="KHN86757.1"/>
    <property type="molecule type" value="Genomic_DNA"/>
</dbReference>
<comment type="caution">
    <text evidence="6">The sequence shown here is derived from an EMBL/GenBank/DDBJ whole genome shotgun (WGS) entry which is preliminary data.</text>
</comment>
<dbReference type="Pfam" id="PF01094">
    <property type="entry name" value="ANF_receptor"/>
    <property type="match status" value="1"/>
</dbReference>
<dbReference type="InterPro" id="IPR001828">
    <property type="entry name" value="ANF_lig-bd_rcpt"/>
</dbReference>
<keyword evidence="4" id="KW-0472">Membrane</keyword>
<comment type="subcellular location">
    <subcellularLocation>
        <location evidence="1">Membrane</location>
    </subcellularLocation>
</comment>
<dbReference type="Gene3D" id="3.40.50.2300">
    <property type="match status" value="2"/>
</dbReference>
<keyword evidence="3" id="KW-1133">Transmembrane helix</keyword>
<evidence type="ECO:0000256" key="4">
    <source>
        <dbReference type="ARBA" id="ARBA00023136"/>
    </source>
</evidence>
<organism evidence="6 7">
    <name type="scientific">Toxocara canis</name>
    <name type="common">Canine roundworm</name>
    <dbReference type="NCBI Taxonomy" id="6265"/>
    <lineage>
        <taxon>Eukaryota</taxon>
        <taxon>Metazoa</taxon>
        <taxon>Ecdysozoa</taxon>
        <taxon>Nematoda</taxon>
        <taxon>Chromadorea</taxon>
        <taxon>Rhabditida</taxon>
        <taxon>Spirurina</taxon>
        <taxon>Ascaridomorpha</taxon>
        <taxon>Ascaridoidea</taxon>
        <taxon>Toxocaridae</taxon>
        <taxon>Toxocara</taxon>
    </lineage>
</organism>
<feature type="domain" description="Receptor ligand binding region" evidence="5">
    <location>
        <begin position="9"/>
        <end position="147"/>
    </location>
</feature>
<dbReference type="InterPro" id="IPR028082">
    <property type="entry name" value="Peripla_BP_I"/>
</dbReference>
<proteinExistence type="predicted"/>
<protein>
    <recommendedName>
        <fullName evidence="5">Receptor ligand binding region domain-containing protein</fullName>
    </recommendedName>
</protein>